<dbReference type="AlphaFoldDB" id="A0A5E4M5U6"/>
<gene>
    <name evidence="9" type="ORF">CINCED_3A011670</name>
</gene>
<evidence type="ECO:0000256" key="8">
    <source>
        <dbReference type="SAM" id="Phobius"/>
    </source>
</evidence>
<feature type="transmembrane region" description="Helical" evidence="8">
    <location>
        <begin position="54"/>
        <end position="74"/>
    </location>
</feature>
<evidence type="ECO:0000256" key="4">
    <source>
        <dbReference type="ARBA" id="ARBA00022692"/>
    </source>
</evidence>
<dbReference type="GO" id="GO:0050916">
    <property type="term" value="P:sensory perception of sweet taste"/>
    <property type="evidence" value="ECO:0007669"/>
    <property type="project" value="UniProtKB-ARBA"/>
</dbReference>
<dbReference type="GO" id="GO:0008527">
    <property type="term" value="F:taste receptor activity"/>
    <property type="evidence" value="ECO:0007669"/>
    <property type="project" value="InterPro"/>
</dbReference>
<comment type="similarity">
    <text evidence="2">Belongs to the insect chemoreceptor superfamily. Gustatory receptor (GR) family. Gr5a subfamily.</text>
</comment>
<dbReference type="PANTHER" id="PTHR21421:SF29">
    <property type="entry name" value="GUSTATORY RECEPTOR 5A FOR TREHALOSE-RELATED"/>
    <property type="match status" value="1"/>
</dbReference>
<evidence type="ECO:0000256" key="2">
    <source>
        <dbReference type="ARBA" id="ARBA00005327"/>
    </source>
</evidence>
<reference evidence="9 10" key="1">
    <citation type="submission" date="2019-08" db="EMBL/GenBank/DDBJ databases">
        <authorList>
            <person name="Alioto T."/>
            <person name="Alioto T."/>
            <person name="Gomez Garrido J."/>
        </authorList>
    </citation>
    <scope>NUCLEOTIDE SEQUENCE [LARGE SCALE GENOMIC DNA]</scope>
</reference>
<keyword evidence="5 8" id="KW-1133">Transmembrane helix</keyword>
<dbReference type="InterPro" id="IPR009318">
    <property type="entry name" value="Gustatory_rcpt"/>
</dbReference>
<protein>
    <submittedName>
        <fullName evidence="9">Gustatory receptor</fullName>
    </submittedName>
</protein>
<name>A0A5E4M5U6_9HEMI</name>
<comment type="subcellular location">
    <subcellularLocation>
        <location evidence="1">Cell membrane</location>
        <topology evidence="1">Multi-pass membrane protein</topology>
    </subcellularLocation>
</comment>
<evidence type="ECO:0000256" key="6">
    <source>
        <dbReference type="ARBA" id="ARBA00023136"/>
    </source>
</evidence>
<feature type="transmembrane region" description="Helical" evidence="8">
    <location>
        <begin position="86"/>
        <end position="108"/>
    </location>
</feature>
<dbReference type="Proteomes" id="UP000325440">
    <property type="component" value="Unassembled WGS sequence"/>
</dbReference>
<dbReference type="EMBL" id="CABPRJ010000178">
    <property type="protein sequence ID" value="VVC27540.1"/>
    <property type="molecule type" value="Genomic_DNA"/>
</dbReference>
<keyword evidence="4 8" id="KW-0812">Transmembrane</keyword>
<dbReference type="GO" id="GO:0005886">
    <property type="term" value="C:plasma membrane"/>
    <property type="evidence" value="ECO:0007669"/>
    <property type="project" value="UniProtKB-SubCell"/>
</dbReference>
<organism evidence="9 10">
    <name type="scientific">Cinara cedri</name>
    <dbReference type="NCBI Taxonomy" id="506608"/>
    <lineage>
        <taxon>Eukaryota</taxon>
        <taxon>Metazoa</taxon>
        <taxon>Ecdysozoa</taxon>
        <taxon>Arthropoda</taxon>
        <taxon>Hexapoda</taxon>
        <taxon>Insecta</taxon>
        <taxon>Pterygota</taxon>
        <taxon>Neoptera</taxon>
        <taxon>Paraneoptera</taxon>
        <taxon>Hemiptera</taxon>
        <taxon>Sternorrhyncha</taxon>
        <taxon>Aphidomorpha</taxon>
        <taxon>Aphidoidea</taxon>
        <taxon>Aphididae</taxon>
        <taxon>Lachninae</taxon>
        <taxon>Cinara</taxon>
    </lineage>
</organism>
<proteinExistence type="inferred from homology"/>
<evidence type="ECO:0000256" key="1">
    <source>
        <dbReference type="ARBA" id="ARBA00004651"/>
    </source>
</evidence>
<evidence type="ECO:0000256" key="3">
    <source>
        <dbReference type="ARBA" id="ARBA00022475"/>
    </source>
</evidence>
<dbReference type="Pfam" id="PF06151">
    <property type="entry name" value="Trehalose_recp"/>
    <property type="match status" value="1"/>
</dbReference>
<evidence type="ECO:0000313" key="9">
    <source>
        <dbReference type="EMBL" id="VVC27540.1"/>
    </source>
</evidence>
<dbReference type="PANTHER" id="PTHR21421">
    <property type="entry name" value="GUSTATORY RECEPTOR"/>
    <property type="match status" value="1"/>
</dbReference>
<evidence type="ECO:0000256" key="7">
    <source>
        <dbReference type="ARBA" id="ARBA00023170"/>
    </source>
</evidence>
<evidence type="ECO:0000313" key="10">
    <source>
        <dbReference type="Proteomes" id="UP000325440"/>
    </source>
</evidence>
<keyword evidence="3" id="KW-1003">Cell membrane</keyword>
<evidence type="ECO:0000256" key="5">
    <source>
        <dbReference type="ARBA" id="ARBA00022989"/>
    </source>
</evidence>
<keyword evidence="6 8" id="KW-0472">Membrane</keyword>
<keyword evidence="7 9" id="KW-0675">Receptor</keyword>
<feature type="non-terminal residue" evidence="9">
    <location>
        <position position="151"/>
    </location>
</feature>
<accession>A0A5E4M5U6</accession>
<sequence>MFFGSSLVIYILSIHLAREWPNVMQKWELMERDMKQFGYPPNTAFKFKMLTSTVMLLAIIEHASSVITGIVNAVPCSTGGLDIFRAYFSMSFRQVFTIIDYSFVIAIPLGFLNLILTCAWNFMDLFIIVLSCALSDKFKQLNQRLAGVKGK</sequence>
<keyword evidence="10" id="KW-1185">Reference proteome</keyword>
<dbReference type="OrthoDB" id="5800391at2759"/>